<evidence type="ECO:0000313" key="4">
    <source>
        <dbReference type="Proteomes" id="UP000321891"/>
    </source>
</evidence>
<keyword evidence="4" id="KW-1185">Reference proteome</keyword>
<evidence type="ECO:0000313" key="1">
    <source>
        <dbReference type="EMBL" id="GAN60360.1"/>
    </source>
</evidence>
<sequence length="85" mass="9444">MSREFTKNITVEPPKNCRNVMSVTLWFIKALGVEYANQGQGRKTENTGVLQQGCPVWGCAILRRAEALLCGHVLDCHGCKHGSRE</sequence>
<accession>A0A6N3SM30</accession>
<dbReference type="EMBL" id="BJVU01000002">
    <property type="protein sequence ID" value="GEL58064.1"/>
    <property type="molecule type" value="Genomic_DNA"/>
</dbReference>
<reference evidence="2 4" key="2">
    <citation type="submission" date="2019-07" db="EMBL/GenBank/DDBJ databases">
        <title>Whole genome shotgun sequence of Acetobacter cibinongensis NBRC 16605.</title>
        <authorList>
            <person name="Hosoyama A."/>
            <person name="Uohara A."/>
            <person name="Ohji S."/>
            <person name="Ichikawa N."/>
        </authorList>
    </citation>
    <scope>NUCLEOTIDE SEQUENCE [LARGE SCALE GENOMIC DNA]</scope>
    <source>
        <strain evidence="2 4">NBRC 16605</strain>
    </source>
</reference>
<dbReference type="EMBL" id="BAMV01000011">
    <property type="protein sequence ID" value="GAN60360.1"/>
    <property type="molecule type" value="Genomic_DNA"/>
</dbReference>
<comment type="caution">
    <text evidence="1">The sequence shown here is derived from an EMBL/GenBank/DDBJ whole genome shotgun (WGS) entry which is preliminary data.</text>
</comment>
<proteinExistence type="predicted"/>
<protein>
    <submittedName>
        <fullName evidence="1">Uncharacterized protein</fullName>
    </submittedName>
</protein>
<reference evidence="1 3" key="1">
    <citation type="submission" date="2012-11" db="EMBL/GenBank/DDBJ databases">
        <title>Whole genome sequence of Acetobacter cibinongensis 4H-1.</title>
        <authorList>
            <person name="Azuma Y."/>
            <person name="Higashiura N."/>
            <person name="Hirakawa H."/>
            <person name="Matsushita K."/>
        </authorList>
    </citation>
    <scope>NUCLEOTIDE SEQUENCE [LARGE SCALE GENOMIC DNA]</scope>
    <source>
        <strain evidence="1 3">4H-1</strain>
    </source>
</reference>
<accession>A0A0D6N3U3</accession>
<dbReference type="STRING" id="1231339.Abci_011_090"/>
<dbReference type="Proteomes" id="UP000321891">
    <property type="component" value="Unassembled WGS sequence"/>
</dbReference>
<name>A0A0D6N3U3_9PROT</name>
<dbReference type="Proteomes" id="UP000032671">
    <property type="component" value="Unassembled WGS sequence"/>
</dbReference>
<evidence type="ECO:0000313" key="2">
    <source>
        <dbReference type="EMBL" id="GEL58064.1"/>
    </source>
</evidence>
<dbReference type="AlphaFoldDB" id="A0A0D6N3U3"/>
<organism evidence="1 3">
    <name type="scientific">Acetobacter cibinongensis</name>
    <dbReference type="NCBI Taxonomy" id="146475"/>
    <lineage>
        <taxon>Bacteria</taxon>
        <taxon>Pseudomonadati</taxon>
        <taxon>Pseudomonadota</taxon>
        <taxon>Alphaproteobacteria</taxon>
        <taxon>Acetobacterales</taxon>
        <taxon>Acetobacteraceae</taxon>
        <taxon>Acetobacter</taxon>
    </lineage>
</organism>
<gene>
    <name evidence="1" type="ORF">Abci_011_090</name>
    <name evidence="2" type="ORF">ACI01nite_06660</name>
</gene>
<evidence type="ECO:0000313" key="3">
    <source>
        <dbReference type="Proteomes" id="UP000032671"/>
    </source>
</evidence>